<evidence type="ECO:0000256" key="1">
    <source>
        <dbReference type="SAM" id="MobiDB-lite"/>
    </source>
</evidence>
<dbReference type="InterPro" id="IPR036188">
    <property type="entry name" value="FAD/NAD-bd_sf"/>
</dbReference>
<organism evidence="2 3">
    <name type="scientific">Rickenella mellea</name>
    <dbReference type="NCBI Taxonomy" id="50990"/>
    <lineage>
        <taxon>Eukaryota</taxon>
        <taxon>Fungi</taxon>
        <taxon>Dikarya</taxon>
        <taxon>Basidiomycota</taxon>
        <taxon>Agaricomycotina</taxon>
        <taxon>Agaricomycetes</taxon>
        <taxon>Hymenochaetales</taxon>
        <taxon>Rickenellaceae</taxon>
        <taxon>Rickenella</taxon>
    </lineage>
</organism>
<keyword evidence="3" id="KW-1185">Reference proteome</keyword>
<dbReference type="VEuPathDB" id="FungiDB:BD410DRAFT_840681"/>
<reference evidence="2 3" key="1">
    <citation type="submission" date="2018-06" db="EMBL/GenBank/DDBJ databases">
        <title>A transcriptomic atlas of mushroom development highlights an independent origin of complex multicellularity.</title>
        <authorList>
            <consortium name="DOE Joint Genome Institute"/>
            <person name="Krizsan K."/>
            <person name="Almasi E."/>
            <person name="Merenyi Z."/>
            <person name="Sahu N."/>
            <person name="Viragh M."/>
            <person name="Koszo T."/>
            <person name="Mondo S."/>
            <person name="Kiss B."/>
            <person name="Balint B."/>
            <person name="Kues U."/>
            <person name="Barry K."/>
            <person name="Hegedus J.C."/>
            <person name="Henrissat B."/>
            <person name="Johnson J."/>
            <person name="Lipzen A."/>
            <person name="Ohm R."/>
            <person name="Nagy I."/>
            <person name="Pangilinan J."/>
            <person name="Yan J."/>
            <person name="Xiong Y."/>
            <person name="Grigoriev I.V."/>
            <person name="Hibbett D.S."/>
            <person name="Nagy L.G."/>
        </authorList>
    </citation>
    <scope>NUCLEOTIDE SEQUENCE [LARGE SCALE GENOMIC DNA]</scope>
    <source>
        <strain evidence="2 3">SZMC22713</strain>
    </source>
</reference>
<gene>
    <name evidence="2" type="ORF">BD410DRAFT_840681</name>
</gene>
<dbReference type="OrthoDB" id="74360at2759"/>
<dbReference type="EMBL" id="ML170182">
    <property type="protein sequence ID" value="TDL21212.1"/>
    <property type="molecule type" value="Genomic_DNA"/>
</dbReference>
<evidence type="ECO:0000313" key="2">
    <source>
        <dbReference type="EMBL" id="TDL21212.1"/>
    </source>
</evidence>
<dbReference type="STRING" id="50990.A0A4Y7Q225"/>
<name>A0A4Y7Q225_9AGAM</name>
<feature type="region of interest" description="Disordered" evidence="1">
    <location>
        <begin position="39"/>
        <end position="71"/>
    </location>
</feature>
<accession>A0A4Y7Q225</accession>
<dbReference type="Proteomes" id="UP000294933">
    <property type="component" value="Unassembled WGS sequence"/>
</dbReference>
<proteinExistence type="predicted"/>
<dbReference type="Gene3D" id="3.50.50.60">
    <property type="entry name" value="FAD/NAD(P)-binding domain"/>
    <property type="match status" value="1"/>
</dbReference>
<feature type="compositionally biased region" description="Basic residues" evidence="1">
    <location>
        <begin position="39"/>
        <end position="52"/>
    </location>
</feature>
<protein>
    <submittedName>
        <fullName evidence="2">Uncharacterized protein</fullName>
    </submittedName>
</protein>
<dbReference type="AlphaFoldDB" id="A0A4Y7Q225"/>
<evidence type="ECO:0000313" key="3">
    <source>
        <dbReference type="Proteomes" id="UP000294933"/>
    </source>
</evidence>
<sequence>MTLILAIDPSVTLPTYLDANHVATRWFASFSQAIDAIRRPRRRRPPRRRRVLAGHPRANMGLPHDPGQTSVPTTVPGPCVVPAPLHIRDVRRHPSWLWRRPSHPTRPRGAPGVEWKARSVLTNLEDLKGHPEHIGHLRAHSPAYGNKWLAKRKREIEFAEGERQPKVVSSADLLESYAHSSQLNIWTNSVVTSLSQDSSQVVDSSKLGMGAWTITIRRGDVDGDGKGEVRTSEWTTSYSLSAWAEAYPLYGVFLGWTNSAARSSIPRPANPRRQKVLVVGACTSAHDIAADHADHGMCFSTYTMSVKKGIPILLGQYTEDGPPTDVADRINASFPIPFLNLMAMRLTSVIAEADRRRREPDDHRWEDQAQERRADRAFTTDAIRLEDWSEGPANVVIFATGYASLPSHFL</sequence>